<evidence type="ECO:0000313" key="3">
    <source>
        <dbReference type="Proteomes" id="UP000199206"/>
    </source>
</evidence>
<evidence type="ECO:0000256" key="1">
    <source>
        <dbReference type="SAM" id="Phobius"/>
    </source>
</evidence>
<dbReference type="Proteomes" id="UP000199206">
    <property type="component" value="Unassembled WGS sequence"/>
</dbReference>
<accession>A0A1H8EAN6</accession>
<proteinExistence type="predicted"/>
<dbReference type="STRING" id="1166340.SAMN05192583_2112"/>
<keyword evidence="3" id="KW-1185">Reference proteome</keyword>
<gene>
    <name evidence="2" type="ORF">SAMN05192583_2112</name>
</gene>
<evidence type="ECO:0000313" key="2">
    <source>
        <dbReference type="EMBL" id="SEN16579.1"/>
    </source>
</evidence>
<dbReference type="AlphaFoldDB" id="A0A1H8EAN6"/>
<name>A0A1H8EAN6_9SPHN</name>
<feature type="transmembrane region" description="Helical" evidence="1">
    <location>
        <begin position="41"/>
        <end position="61"/>
    </location>
</feature>
<keyword evidence="1" id="KW-0812">Transmembrane</keyword>
<dbReference type="RefSeq" id="WP_093665685.1">
    <property type="nucleotide sequence ID" value="NZ_FOCF01000005.1"/>
</dbReference>
<dbReference type="OrthoDB" id="3240366at2"/>
<organism evidence="2 3">
    <name type="scientific">Sphingomonas gellani</name>
    <dbReference type="NCBI Taxonomy" id="1166340"/>
    <lineage>
        <taxon>Bacteria</taxon>
        <taxon>Pseudomonadati</taxon>
        <taxon>Pseudomonadota</taxon>
        <taxon>Alphaproteobacteria</taxon>
        <taxon>Sphingomonadales</taxon>
        <taxon>Sphingomonadaceae</taxon>
        <taxon>Sphingomonas</taxon>
    </lineage>
</organism>
<keyword evidence="1" id="KW-1133">Transmembrane helix</keyword>
<dbReference type="EMBL" id="FOCF01000005">
    <property type="protein sequence ID" value="SEN16579.1"/>
    <property type="molecule type" value="Genomic_DNA"/>
</dbReference>
<keyword evidence="1" id="KW-0472">Membrane</keyword>
<sequence>MILLLNILRAASLLLWAVNVYRLSPDAWRALTAKRRHLDPIWAVAWGLAFNRLWFVGRDVFYHPEPGPIEAGLLVVGYMTACVLAAAIFRLRGTYGD</sequence>
<reference evidence="3" key="1">
    <citation type="submission" date="2016-10" db="EMBL/GenBank/DDBJ databases">
        <authorList>
            <person name="Varghese N."/>
            <person name="Submissions S."/>
        </authorList>
    </citation>
    <scope>NUCLEOTIDE SEQUENCE [LARGE SCALE GENOMIC DNA]</scope>
    <source>
        <strain evidence="3">S6-262</strain>
    </source>
</reference>
<protein>
    <submittedName>
        <fullName evidence="2">Uncharacterized protein</fullName>
    </submittedName>
</protein>
<feature type="transmembrane region" description="Helical" evidence="1">
    <location>
        <begin position="73"/>
        <end position="91"/>
    </location>
</feature>